<comment type="caution">
    <text evidence="1">The sequence shown here is derived from an EMBL/GenBank/DDBJ whole genome shotgun (WGS) entry which is preliminary data.</text>
</comment>
<protein>
    <recommendedName>
        <fullName evidence="3">Spore coat protein</fullName>
    </recommendedName>
</protein>
<reference evidence="1 2" key="1">
    <citation type="submission" date="2022-03" db="EMBL/GenBank/DDBJ databases">
        <authorList>
            <person name="Jo J.-H."/>
            <person name="Im W.-T."/>
        </authorList>
    </citation>
    <scope>NUCLEOTIDE SEQUENCE [LARGE SCALE GENOMIC DNA]</scope>
    <source>
        <strain evidence="1 2">MA9</strain>
    </source>
</reference>
<name>A0ABS9UEC7_9BACL</name>
<dbReference type="EMBL" id="JAKZFC010000003">
    <property type="protein sequence ID" value="MCH7322330.1"/>
    <property type="molecule type" value="Genomic_DNA"/>
</dbReference>
<evidence type="ECO:0000313" key="2">
    <source>
        <dbReference type="Proteomes" id="UP001316087"/>
    </source>
</evidence>
<accession>A0ABS9UEC7</accession>
<gene>
    <name evidence="1" type="ORF">LZ480_10550</name>
</gene>
<organism evidence="1 2">
    <name type="scientific">Solibacillus palustris</name>
    <dbReference type="NCBI Taxonomy" id="2908203"/>
    <lineage>
        <taxon>Bacteria</taxon>
        <taxon>Bacillati</taxon>
        <taxon>Bacillota</taxon>
        <taxon>Bacilli</taxon>
        <taxon>Bacillales</taxon>
        <taxon>Caryophanaceae</taxon>
        <taxon>Solibacillus</taxon>
    </lineage>
</organism>
<proteinExistence type="predicted"/>
<evidence type="ECO:0000313" key="1">
    <source>
        <dbReference type="EMBL" id="MCH7322330.1"/>
    </source>
</evidence>
<keyword evidence="2" id="KW-1185">Reference proteome</keyword>
<sequence>MNNENQKQHPLYGALNDLKQLQDLLTNSWSKYYGHFFEKLVGSDTIPFCFTTKECKLYTVVNPKTHTATSFFRLEAIEKSRVKLTLLRAVDIEEQNTNVIKDVIRLEKTETQMTVDLGSMLAIQLLEPALLSKNTYIESKW</sequence>
<evidence type="ECO:0008006" key="3">
    <source>
        <dbReference type="Google" id="ProtNLM"/>
    </source>
</evidence>
<dbReference type="RefSeq" id="WP_241369391.1">
    <property type="nucleotide sequence ID" value="NZ_JAKZFC010000003.1"/>
</dbReference>
<dbReference type="Proteomes" id="UP001316087">
    <property type="component" value="Unassembled WGS sequence"/>
</dbReference>